<sequence length="776" mass="87167">MYVAAALGSRLAHVRRCFGNLRFSHCLLLVMASAPDISSQVTLDRIHHSPPPTAPPAQNQRATRLPQQQLHTRRRRRLDLFPDLVDVTRHHEFLRVHLNEKGEKLLYITHRLDKNGFDVRVFLVAASGFLTDSYILFVTNTVIPSIMYVYMHDKPDQAATFELWMNLSTLIGSIVGQIVFGILADIYGRTSLYGWELVIVIFATFGFAFTSEGIAPVAVTPQAPSLNLKTAFYCWRFLTGFGIGAEYPLSAVLTAEWASVHHRGQMLAAVFAMQPLGQLCAALAGLSAISIVDRIHNVQGDVRRSGIVYTDSSRVAVDRVWRGVVLFGAIPSVIALLFRFYLPDPGRYTLEVQEDIDRAVKDTDTEIEKNALWAWPKSLWPWKKKLTAEEQVELSQGRETRRGTEDTADTASTQPTDAEDNDQSLSDLWTYLWEERNWTLLFGTCVTWFLLDVVFYGLGISSPHTLAVVWADRALPLTGTQKVDPWNPDPTHPNDTIVDVLDRNSRRLIYTSVIGSLVGSVALIFSMNWIRRKWLLQWSFLVIACFLVATGVSMRLTFGSKNWLATFAFYVVCQILFNFGPNTLTFLIPAEIFSTRYRCTLHGLSAASGKLGSVLIRIILHESVRKKSDQNAFNQQAVKLSWTLIAFSVVMALGFPITKIFLPDVQRDQRREDGTLVDKTLEDLSPGLSAAERDNQLLGALWFREHWPSLLSRNRRRGAGNDVSRSPSPSNYSRPSHDHERSHTQDGSLRHEDPVGEHLSVASVPESSESQSSSVL</sequence>
<organism evidence="1 2">
    <name type="scientific">Lindgomyces ingoldianus</name>
    <dbReference type="NCBI Taxonomy" id="673940"/>
    <lineage>
        <taxon>Eukaryota</taxon>
        <taxon>Fungi</taxon>
        <taxon>Dikarya</taxon>
        <taxon>Ascomycota</taxon>
        <taxon>Pezizomycotina</taxon>
        <taxon>Dothideomycetes</taxon>
        <taxon>Pleosporomycetidae</taxon>
        <taxon>Pleosporales</taxon>
        <taxon>Lindgomycetaceae</taxon>
        <taxon>Lindgomyces</taxon>
    </lineage>
</organism>
<proteinExistence type="predicted"/>
<name>A0ACB6QBV0_9PLEO</name>
<accession>A0ACB6QBV0</accession>
<keyword evidence="2" id="KW-1185">Reference proteome</keyword>
<comment type="caution">
    <text evidence="1">The sequence shown here is derived from an EMBL/GenBank/DDBJ whole genome shotgun (WGS) entry which is preliminary data.</text>
</comment>
<dbReference type="Proteomes" id="UP000799755">
    <property type="component" value="Unassembled WGS sequence"/>
</dbReference>
<dbReference type="EMBL" id="MU003537">
    <property type="protein sequence ID" value="KAF2464387.1"/>
    <property type="molecule type" value="Genomic_DNA"/>
</dbReference>
<reference evidence="1" key="1">
    <citation type="journal article" date="2020" name="Stud. Mycol.">
        <title>101 Dothideomycetes genomes: a test case for predicting lifestyles and emergence of pathogens.</title>
        <authorList>
            <person name="Haridas S."/>
            <person name="Albert R."/>
            <person name="Binder M."/>
            <person name="Bloem J."/>
            <person name="Labutti K."/>
            <person name="Salamov A."/>
            <person name="Andreopoulos B."/>
            <person name="Baker S."/>
            <person name="Barry K."/>
            <person name="Bills G."/>
            <person name="Bluhm B."/>
            <person name="Cannon C."/>
            <person name="Castanera R."/>
            <person name="Culley D."/>
            <person name="Daum C."/>
            <person name="Ezra D."/>
            <person name="Gonzalez J."/>
            <person name="Henrissat B."/>
            <person name="Kuo A."/>
            <person name="Liang C."/>
            <person name="Lipzen A."/>
            <person name="Lutzoni F."/>
            <person name="Magnuson J."/>
            <person name="Mondo S."/>
            <person name="Nolan M."/>
            <person name="Ohm R."/>
            <person name="Pangilinan J."/>
            <person name="Park H.-J."/>
            <person name="Ramirez L."/>
            <person name="Alfaro M."/>
            <person name="Sun H."/>
            <person name="Tritt A."/>
            <person name="Yoshinaga Y."/>
            <person name="Zwiers L.-H."/>
            <person name="Turgeon B."/>
            <person name="Goodwin S."/>
            <person name="Spatafora J."/>
            <person name="Crous P."/>
            <person name="Grigoriev I."/>
        </authorList>
    </citation>
    <scope>NUCLEOTIDE SEQUENCE</scope>
    <source>
        <strain evidence="1">ATCC 200398</strain>
    </source>
</reference>
<protein>
    <submittedName>
        <fullName evidence="1">MFS general substrate transporter</fullName>
    </submittedName>
</protein>
<evidence type="ECO:0000313" key="1">
    <source>
        <dbReference type="EMBL" id="KAF2464387.1"/>
    </source>
</evidence>
<evidence type="ECO:0000313" key="2">
    <source>
        <dbReference type="Proteomes" id="UP000799755"/>
    </source>
</evidence>
<gene>
    <name evidence="1" type="ORF">BDR25DRAFT_396745</name>
</gene>